<dbReference type="EMBL" id="JAVDVY010000001">
    <property type="protein sequence ID" value="MDR7133141.1"/>
    <property type="molecule type" value="Genomic_DNA"/>
</dbReference>
<organism evidence="2 3">
    <name type="scientific">Lysobacter niastensis</name>
    <dbReference type="NCBI Taxonomy" id="380629"/>
    <lineage>
        <taxon>Bacteria</taxon>
        <taxon>Pseudomonadati</taxon>
        <taxon>Pseudomonadota</taxon>
        <taxon>Gammaproteobacteria</taxon>
        <taxon>Lysobacterales</taxon>
        <taxon>Lysobacteraceae</taxon>
        <taxon>Lysobacter</taxon>
    </lineage>
</organism>
<evidence type="ECO:0000313" key="2">
    <source>
        <dbReference type="EMBL" id="MDR7133141.1"/>
    </source>
</evidence>
<dbReference type="RefSeq" id="WP_310057385.1">
    <property type="nucleotide sequence ID" value="NZ_JAVDVY010000001.1"/>
</dbReference>
<proteinExistence type="predicted"/>
<evidence type="ECO:0000256" key="1">
    <source>
        <dbReference type="SAM" id="Phobius"/>
    </source>
</evidence>
<sequence>MTPTIDPRTDDAARRKSARRTALWVAVAAVAIYVIFIVSGIVAK</sequence>
<accession>A0ABU1W6F0</accession>
<feature type="transmembrane region" description="Helical" evidence="1">
    <location>
        <begin position="21"/>
        <end position="43"/>
    </location>
</feature>
<reference evidence="2 3" key="1">
    <citation type="submission" date="2023-07" db="EMBL/GenBank/DDBJ databases">
        <title>Sorghum-associated microbial communities from plants grown in Nebraska, USA.</title>
        <authorList>
            <person name="Schachtman D."/>
        </authorList>
    </citation>
    <scope>NUCLEOTIDE SEQUENCE [LARGE SCALE GENOMIC DNA]</scope>
    <source>
        <strain evidence="2 3">BE198</strain>
    </source>
</reference>
<evidence type="ECO:0000313" key="3">
    <source>
        <dbReference type="Proteomes" id="UP001251524"/>
    </source>
</evidence>
<comment type="caution">
    <text evidence="2">The sequence shown here is derived from an EMBL/GenBank/DDBJ whole genome shotgun (WGS) entry which is preliminary data.</text>
</comment>
<protein>
    <submittedName>
        <fullName evidence="2">Chorismate synthase</fullName>
    </submittedName>
</protein>
<keyword evidence="1" id="KW-0472">Membrane</keyword>
<gene>
    <name evidence="2" type="ORF">J2X06_000325</name>
</gene>
<keyword evidence="1" id="KW-0812">Transmembrane</keyword>
<keyword evidence="1" id="KW-1133">Transmembrane helix</keyword>
<name>A0ABU1W6F0_9GAMM</name>
<dbReference type="Proteomes" id="UP001251524">
    <property type="component" value="Unassembled WGS sequence"/>
</dbReference>
<keyword evidence="3" id="KW-1185">Reference proteome</keyword>